<dbReference type="PROSITE" id="PS50294">
    <property type="entry name" value="WD_REPEATS_REGION"/>
    <property type="match status" value="2"/>
</dbReference>
<keyword evidence="4" id="KW-0508">mRNA splicing</keyword>
<evidence type="ECO:0000256" key="6">
    <source>
        <dbReference type="ARBA" id="ARBA00040390"/>
    </source>
</evidence>
<dbReference type="EMBL" id="SPNW01000002">
    <property type="protein sequence ID" value="TIA93402.1"/>
    <property type="molecule type" value="Genomic_DNA"/>
</dbReference>
<dbReference type="Proteomes" id="UP000310189">
    <property type="component" value="Unassembled WGS sequence"/>
</dbReference>
<keyword evidence="3" id="KW-0677">Repeat</keyword>
<evidence type="ECO:0000256" key="5">
    <source>
        <dbReference type="ARBA" id="ARBA00038394"/>
    </source>
</evidence>
<organism evidence="8 9">
    <name type="scientific">Wallemia hederae</name>
    <dbReference type="NCBI Taxonomy" id="1540922"/>
    <lineage>
        <taxon>Eukaryota</taxon>
        <taxon>Fungi</taxon>
        <taxon>Dikarya</taxon>
        <taxon>Basidiomycota</taxon>
        <taxon>Wallemiomycotina</taxon>
        <taxon>Wallemiomycetes</taxon>
        <taxon>Wallemiales</taxon>
        <taxon>Wallemiaceae</taxon>
        <taxon>Wallemia</taxon>
    </lineage>
</organism>
<dbReference type="OrthoDB" id="408728at2759"/>
<accession>A0A4T0FWY0</accession>
<evidence type="ECO:0000256" key="2">
    <source>
        <dbReference type="ARBA" id="ARBA00022664"/>
    </source>
</evidence>
<dbReference type="Pfam" id="PF00400">
    <property type="entry name" value="WD40"/>
    <property type="match status" value="4"/>
</dbReference>
<evidence type="ECO:0000256" key="3">
    <source>
        <dbReference type="ARBA" id="ARBA00022737"/>
    </source>
</evidence>
<dbReference type="AlphaFoldDB" id="A0A4T0FWY0"/>
<dbReference type="Gene3D" id="2.130.10.10">
    <property type="entry name" value="YVTN repeat-like/Quinoprotein amine dehydrogenase"/>
    <property type="match status" value="1"/>
</dbReference>
<evidence type="ECO:0000256" key="1">
    <source>
        <dbReference type="ARBA" id="ARBA00022574"/>
    </source>
</evidence>
<comment type="caution">
    <text evidence="8">The sequence shown here is derived from an EMBL/GenBank/DDBJ whole genome shotgun (WGS) entry which is preliminary data.</text>
</comment>
<evidence type="ECO:0000313" key="9">
    <source>
        <dbReference type="Proteomes" id="UP000310189"/>
    </source>
</evidence>
<dbReference type="InterPro" id="IPR015943">
    <property type="entry name" value="WD40/YVTN_repeat-like_dom_sf"/>
</dbReference>
<proteinExistence type="inferred from homology"/>
<dbReference type="PANTHER" id="PTHR19877:SF13">
    <property type="entry name" value="SERINE-THREONINE KINASE RECEPTOR-ASSOCIATED PROTEIN"/>
    <property type="match status" value="1"/>
</dbReference>
<sequence>MLRDWTGDWIGTFIGHKGAVWCARLCHDTSVAVTASADFSAKIWDTMNGTCMHTLQHQHIVRSVAISPDGSHVLTGGNERLLRLYDLEDIDNVHLLVDSEDGKNEAHSSTIKSILWQDAAHAISASEDGHIKWWDLSTKKSFTSFQLNEPLSYLEWSANHTLIVAIAGNTIFFFDAASPTNIVKQHTLPHKPSCASVHPLTRDRFVVGSADDTWVRIYDFESATEIDCFKGHHGSVHAVEYSPDGEYFASGSEDGTIRLWQNTPGRAYGLWRST</sequence>
<dbReference type="PANTHER" id="PTHR19877">
    <property type="entry name" value="EUKARYOTIC TRANSLATION INITIATION FACTOR 3 SUBUNIT I"/>
    <property type="match status" value="1"/>
</dbReference>
<evidence type="ECO:0000313" key="8">
    <source>
        <dbReference type="EMBL" id="TIA93402.1"/>
    </source>
</evidence>
<dbReference type="GO" id="GO:0003723">
    <property type="term" value="F:RNA binding"/>
    <property type="evidence" value="ECO:0007669"/>
    <property type="project" value="TreeGrafter"/>
</dbReference>
<protein>
    <recommendedName>
        <fullName evidence="6">Serine-threonine kinase receptor-associated protein</fullName>
    </recommendedName>
</protein>
<dbReference type="SMART" id="SM00320">
    <property type="entry name" value="WD40"/>
    <property type="match status" value="6"/>
</dbReference>
<feature type="repeat" description="WD" evidence="7">
    <location>
        <begin position="229"/>
        <end position="261"/>
    </location>
</feature>
<dbReference type="InterPro" id="IPR036322">
    <property type="entry name" value="WD40_repeat_dom_sf"/>
</dbReference>
<comment type="similarity">
    <text evidence="5">Belongs to the WD repeat STRAP family.</text>
</comment>
<dbReference type="SUPFAM" id="SSF50978">
    <property type="entry name" value="WD40 repeat-like"/>
    <property type="match status" value="1"/>
</dbReference>
<feature type="repeat" description="WD" evidence="7">
    <location>
        <begin position="104"/>
        <end position="144"/>
    </location>
</feature>
<dbReference type="GO" id="GO:0000387">
    <property type="term" value="P:spliceosomal snRNP assembly"/>
    <property type="evidence" value="ECO:0007669"/>
    <property type="project" value="TreeGrafter"/>
</dbReference>
<name>A0A4T0FWY0_9BASI</name>
<dbReference type="InterPro" id="IPR001680">
    <property type="entry name" value="WD40_rpt"/>
</dbReference>
<evidence type="ECO:0000256" key="7">
    <source>
        <dbReference type="PROSITE-ProRule" id="PRU00221"/>
    </source>
</evidence>
<dbReference type="PRINTS" id="PR00320">
    <property type="entry name" value="GPROTEINBRPT"/>
</dbReference>
<feature type="repeat" description="WD" evidence="7">
    <location>
        <begin position="54"/>
        <end position="95"/>
    </location>
</feature>
<keyword evidence="9" id="KW-1185">Reference proteome</keyword>
<dbReference type="GO" id="GO:0032797">
    <property type="term" value="C:SMN complex"/>
    <property type="evidence" value="ECO:0007669"/>
    <property type="project" value="TreeGrafter"/>
</dbReference>
<reference evidence="8 9" key="1">
    <citation type="submission" date="2019-03" db="EMBL/GenBank/DDBJ databases">
        <title>Sequencing 23 genomes of Wallemia ichthyophaga.</title>
        <authorList>
            <person name="Gostincar C."/>
        </authorList>
    </citation>
    <scope>NUCLEOTIDE SEQUENCE [LARGE SCALE GENOMIC DNA]</scope>
    <source>
        <strain evidence="8 9">EXF-5753</strain>
    </source>
</reference>
<keyword evidence="2" id="KW-0507">mRNA processing</keyword>
<dbReference type="InterPro" id="IPR020472">
    <property type="entry name" value="WD40_PAC1"/>
</dbReference>
<keyword evidence="1 7" id="KW-0853">WD repeat</keyword>
<dbReference type="PROSITE" id="PS50082">
    <property type="entry name" value="WD_REPEATS_2"/>
    <property type="match status" value="4"/>
</dbReference>
<gene>
    <name evidence="8" type="ORF">E3P99_00178</name>
</gene>
<feature type="repeat" description="WD" evidence="7">
    <location>
        <begin position="13"/>
        <end position="54"/>
    </location>
</feature>
<evidence type="ECO:0000256" key="4">
    <source>
        <dbReference type="ARBA" id="ARBA00023187"/>
    </source>
</evidence>